<comment type="pathway">
    <text evidence="1">Phospholipid metabolism; phosphatidylethanolamine biosynthesis; phosphatidylethanolamine from ethanolamine: step 1/3.</text>
</comment>
<name>A0A9N9CYD1_9GLOM</name>
<gene>
    <name evidence="5" type="ORF">AGERDE_LOCUS10025</name>
</gene>
<reference evidence="5" key="1">
    <citation type="submission" date="2021-06" db="EMBL/GenBank/DDBJ databases">
        <authorList>
            <person name="Kallberg Y."/>
            <person name="Tangrot J."/>
            <person name="Rosling A."/>
        </authorList>
    </citation>
    <scope>NUCLEOTIDE SEQUENCE</scope>
    <source>
        <strain evidence="5">MT106</strain>
    </source>
</reference>
<comment type="similarity">
    <text evidence="2">Belongs to the choline/ethanolamine kinase family.</text>
</comment>
<evidence type="ECO:0000313" key="5">
    <source>
        <dbReference type="EMBL" id="CAG8620181.1"/>
    </source>
</evidence>
<keyword evidence="4" id="KW-1133">Transmembrane helix</keyword>
<evidence type="ECO:0000313" key="6">
    <source>
        <dbReference type="Proteomes" id="UP000789831"/>
    </source>
</evidence>
<dbReference type="EC" id="2.7.1.82" evidence="3"/>
<sequence length="205" mass="23402">MTSTEINIHLYCNFIIYNIAALSILGFAAPLYAKFNNGTVYGYIPGEIFAQHELKDPNKSALVAKHLAKLHRANIAAEPKKPICLTVFELPEKYTNPKTNEKFVNNMNLKKLKEEMCFLEEQLVKNNNPVHLSMADIIIVDLILKIILIPSPGGNTKVTDAEVEELYREVAKFALVSLFYYSVWTLLSSEISDIKYDFMEYAYER</sequence>
<accession>A0A9N9CYD1</accession>
<dbReference type="Pfam" id="PF01633">
    <property type="entry name" value="Choline_kinase"/>
    <property type="match status" value="1"/>
</dbReference>
<evidence type="ECO:0000256" key="4">
    <source>
        <dbReference type="SAM" id="Phobius"/>
    </source>
</evidence>
<dbReference type="SUPFAM" id="SSF56112">
    <property type="entry name" value="Protein kinase-like (PK-like)"/>
    <property type="match status" value="1"/>
</dbReference>
<keyword evidence="4" id="KW-0812">Transmembrane</keyword>
<comment type="caution">
    <text evidence="5">The sequence shown here is derived from an EMBL/GenBank/DDBJ whole genome shotgun (WGS) entry which is preliminary data.</text>
</comment>
<dbReference type="Gene3D" id="3.90.1200.10">
    <property type="match status" value="2"/>
</dbReference>
<dbReference type="AlphaFoldDB" id="A0A9N9CYD1"/>
<protein>
    <recommendedName>
        <fullName evidence="3">ethanolamine kinase</fullName>
        <ecNumber evidence="3">2.7.1.82</ecNumber>
    </recommendedName>
</protein>
<keyword evidence="6" id="KW-1185">Reference proteome</keyword>
<dbReference type="PANTHER" id="PTHR22603:SF66">
    <property type="entry name" value="ETHANOLAMINE KINASE"/>
    <property type="match status" value="1"/>
</dbReference>
<dbReference type="GO" id="GO:0005737">
    <property type="term" value="C:cytoplasm"/>
    <property type="evidence" value="ECO:0007669"/>
    <property type="project" value="TreeGrafter"/>
</dbReference>
<organism evidence="5 6">
    <name type="scientific">Ambispora gerdemannii</name>
    <dbReference type="NCBI Taxonomy" id="144530"/>
    <lineage>
        <taxon>Eukaryota</taxon>
        <taxon>Fungi</taxon>
        <taxon>Fungi incertae sedis</taxon>
        <taxon>Mucoromycota</taxon>
        <taxon>Glomeromycotina</taxon>
        <taxon>Glomeromycetes</taxon>
        <taxon>Archaeosporales</taxon>
        <taxon>Ambisporaceae</taxon>
        <taxon>Ambispora</taxon>
    </lineage>
</organism>
<evidence type="ECO:0000256" key="3">
    <source>
        <dbReference type="ARBA" id="ARBA00038874"/>
    </source>
</evidence>
<dbReference type="InterPro" id="IPR011009">
    <property type="entry name" value="Kinase-like_dom_sf"/>
</dbReference>
<proteinExistence type="inferred from homology"/>
<keyword evidence="4" id="KW-0472">Membrane</keyword>
<dbReference type="OrthoDB" id="10267235at2759"/>
<dbReference type="PANTHER" id="PTHR22603">
    <property type="entry name" value="CHOLINE/ETHANOALAMINE KINASE"/>
    <property type="match status" value="1"/>
</dbReference>
<feature type="transmembrane region" description="Helical" evidence="4">
    <location>
        <begin position="12"/>
        <end position="33"/>
    </location>
</feature>
<evidence type="ECO:0000256" key="2">
    <source>
        <dbReference type="ARBA" id="ARBA00038211"/>
    </source>
</evidence>
<evidence type="ECO:0000256" key="1">
    <source>
        <dbReference type="ARBA" id="ARBA00037883"/>
    </source>
</evidence>
<dbReference type="EMBL" id="CAJVPL010002809">
    <property type="protein sequence ID" value="CAG8620181.1"/>
    <property type="molecule type" value="Genomic_DNA"/>
</dbReference>
<dbReference type="GO" id="GO:0006646">
    <property type="term" value="P:phosphatidylethanolamine biosynthetic process"/>
    <property type="evidence" value="ECO:0007669"/>
    <property type="project" value="TreeGrafter"/>
</dbReference>
<dbReference type="Proteomes" id="UP000789831">
    <property type="component" value="Unassembled WGS sequence"/>
</dbReference>
<dbReference type="GO" id="GO:0004305">
    <property type="term" value="F:ethanolamine kinase activity"/>
    <property type="evidence" value="ECO:0007669"/>
    <property type="project" value="UniProtKB-EC"/>
</dbReference>